<protein>
    <recommendedName>
        <fullName evidence="3">NADP-dependent oxidoreductase domain-containing protein</fullName>
    </recommendedName>
</protein>
<dbReference type="EMBL" id="CAJJDM010000091">
    <property type="protein sequence ID" value="CAD8091615.1"/>
    <property type="molecule type" value="Genomic_DNA"/>
</dbReference>
<evidence type="ECO:0000256" key="2">
    <source>
        <dbReference type="ARBA" id="ARBA00023002"/>
    </source>
</evidence>
<dbReference type="Proteomes" id="UP000688137">
    <property type="component" value="Unassembled WGS sequence"/>
</dbReference>
<dbReference type="OMA" id="EQPAYNM"/>
<proteinExistence type="predicted"/>
<keyword evidence="1" id="KW-0521">NADP</keyword>
<organism evidence="4 5">
    <name type="scientific">Paramecium primaurelia</name>
    <dbReference type="NCBI Taxonomy" id="5886"/>
    <lineage>
        <taxon>Eukaryota</taxon>
        <taxon>Sar</taxon>
        <taxon>Alveolata</taxon>
        <taxon>Ciliophora</taxon>
        <taxon>Intramacronucleata</taxon>
        <taxon>Oligohymenophorea</taxon>
        <taxon>Peniculida</taxon>
        <taxon>Parameciidae</taxon>
        <taxon>Paramecium</taxon>
    </lineage>
</organism>
<evidence type="ECO:0000259" key="3">
    <source>
        <dbReference type="Pfam" id="PF00248"/>
    </source>
</evidence>
<sequence length="349" mass="39679">MEYTRLGNTGLLISRISFGNMVNFAPEDEEVNTEIIKTCYEAGVNFFDTAEIYENGKAEEQLGRSIKKLNIPREKIIVSVKILANLEQGGNPINRAFTLNRKHVIEGVNASLKRLQLDYADIAYAHFLDQDIQVEEICRGFNQIIEDGKAFYWGTSNWKPSKVQEAFNYCDKHGLIRPVVEQCIYNMVIRNLVEKDYADIFSQGYGSTIYSPLQGGLLTGKYNNNQIPEDSRAGKDNGWLTKDKAHAVFFAQFLGNDDAMTKLKKLGDLAQSLGYTQTQLSIAWVLYNKDVSTAIIGAKNVQQVKDSLKAIELYKKWDQELEQKVEAILQNKPKQDFNWQTGKPLPDRR</sequence>
<name>A0A8S1NR65_PARPR</name>
<gene>
    <name evidence="4" type="ORF">PPRIM_AZ9-3.1.T0880159</name>
</gene>
<dbReference type="PANTHER" id="PTHR43150">
    <property type="entry name" value="HYPERKINETIC, ISOFORM M"/>
    <property type="match status" value="1"/>
</dbReference>
<keyword evidence="5" id="KW-1185">Reference proteome</keyword>
<reference evidence="4" key="1">
    <citation type="submission" date="2021-01" db="EMBL/GenBank/DDBJ databases">
        <authorList>
            <consortium name="Genoscope - CEA"/>
            <person name="William W."/>
        </authorList>
    </citation>
    <scope>NUCLEOTIDE SEQUENCE</scope>
</reference>
<evidence type="ECO:0000313" key="4">
    <source>
        <dbReference type="EMBL" id="CAD8091615.1"/>
    </source>
</evidence>
<dbReference type="Pfam" id="PF00248">
    <property type="entry name" value="Aldo_ket_red"/>
    <property type="match status" value="1"/>
</dbReference>
<dbReference type="GO" id="GO:0016491">
    <property type="term" value="F:oxidoreductase activity"/>
    <property type="evidence" value="ECO:0007669"/>
    <property type="project" value="UniProtKB-KW"/>
</dbReference>
<dbReference type="InterPro" id="IPR023210">
    <property type="entry name" value="NADP_OxRdtase_dom"/>
</dbReference>
<dbReference type="InterPro" id="IPR005399">
    <property type="entry name" value="K_chnl_volt-dep_bsu_KCNAB-rel"/>
</dbReference>
<dbReference type="AlphaFoldDB" id="A0A8S1NR65"/>
<keyword evidence="2" id="KW-0560">Oxidoreductase</keyword>
<comment type="caution">
    <text evidence="4">The sequence shown here is derived from an EMBL/GenBank/DDBJ whole genome shotgun (WGS) entry which is preliminary data.</text>
</comment>
<dbReference type="PANTHER" id="PTHR43150:SF2">
    <property type="entry name" value="HYPERKINETIC, ISOFORM M"/>
    <property type="match status" value="1"/>
</dbReference>
<accession>A0A8S1NR65</accession>
<feature type="domain" description="NADP-dependent oxidoreductase" evidence="3">
    <location>
        <begin position="16"/>
        <end position="322"/>
    </location>
</feature>
<evidence type="ECO:0000313" key="5">
    <source>
        <dbReference type="Proteomes" id="UP000688137"/>
    </source>
</evidence>
<evidence type="ECO:0000256" key="1">
    <source>
        <dbReference type="ARBA" id="ARBA00022857"/>
    </source>
</evidence>